<feature type="compositionally biased region" description="Low complexity" evidence="1">
    <location>
        <begin position="82"/>
        <end position="94"/>
    </location>
</feature>
<feature type="region of interest" description="Disordered" evidence="1">
    <location>
        <begin position="332"/>
        <end position="357"/>
    </location>
</feature>
<dbReference type="EMBL" id="BJFL01000002">
    <property type="protein sequence ID" value="GDY28957.1"/>
    <property type="molecule type" value="Genomic_DNA"/>
</dbReference>
<evidence type="ECO:0000313" key="2">
    <source>
        <dbReference type="EMBL" id="GDY28957.1"/>
    </source>
</evidence>
<dbReference type="AlphaFoldDB" id="A0A4D4J4Q4"/>
<proteinExistence type="predicted"/>
<accession>A0A4D4J4Q4</accession>
<feature type="compositionally biased region" description="Pro residues" evidence="1">
    <location>
        <begin position="56"/>
        <end position="68"/>
    </location>
</feature>
<evidence type="ECO:0000313" key="3">
    <source>
        <dbReference type="Proteomes" id="UP000298860"/>
    </source>
</evidence>
<comment type="caution">
    <text evidence="2">The sequence shown here is derived from an EMBL/GenBank/DDBJ whole genome shotgun (WGS) entry which is preliminary data.</text>
</comment>
<feature type="region of interest" description="Disordered" evidence="1">
    <location>
        <begin position="45"/>
        <end position="157"/>
    </location>
</feature>
<reference evidence="3" key="1">
    <citation type="submission" date="2019-04" db="EMBL/GenBank/DDBJ databases">
        <title>Draft genome sequence of Pseudonocardiaceae bacterium SL3-2-4.</title>
        <authorList>
            <person name="Ningsih F."/>
            <person name="Yokota A."/>
            <person name="Sakai Y."/>
            <person name="Nanatani K."/>
            <person name="Yabe S."/>
            <person name="Oetari A."/>
            <person name="Sjamsuridzal W."/>
        </authorList>
    </citation>
    <scope>NUCLEOTIDE SEQUENCE [LARGE SCALE GENOMIC DNA]</scope>
    <source>
        <strain evidence="3">SL3-2-4</strain>
    </source>
</reference>
<organism evidence="2 3">
    <name type="scientific">Gandjariella thermophila</name>
    <dbReference type="NCBI Taxonomy" id="1931992"/>
    <lineage>
        <taxon>Bacteria</taxon>
        <taxon>Bacillati</taxon>
        <taxon>Actinomycetota</taxon>
        <taxon>Actinomycetes</taxon>
        <taxon>Pseudonocardiales</taxon>
        <taxon>Pseudonocardiaceae</taxon>
        <taxon>Gandjariella</taxon>
    </lineage>
</organism>
<gene>
    <name evidence="2" type="ORF">GTS_05900</name>
</gene>
<dbReference type="Proteomes" id="UP000298860">
    <property type="component" value="Unassembled WGS sequence"/>
</dbReference>
<protein>
    <submittedName>
        <fullName evidence="2">Uncharacterized protein</fullName>
    </submittedName>
</protein>
<sequence length="399" mass="42251">MAPARRAYPVGWKERQFLAGQPRRRRAAGQVVPLVGEVRLVAVAAGGRDGGQGRPVRPPQQPPRPVEPGQPGRLYRGDAVLAGEPPGEVPAAPADLGGDVRHPRPVGADQPAPGVGQFRRDGGHPAGAPGQHPVQHGEAVRPAGCGGHPLDQFGGGRAEHVVQPHHGAGERAGGRAQQRPRAGRGEFELHPELVAVVRDDRRAGVQPAGQGDEIPGRLPRIGHRGQPGGRAKAEHHGQVTGGQAEMGAGTEAAVVVAAVAAHQPGQPRGRDPGHRLRAAPLVRHAVRLPLVPRRRRGSPAVRNSVHSTSTSVVPIAADQSVALTACNTRRLGSRRPIQVPPPARSDQRSPRASYYPVTGGSLTVITRKVYCGRRELAARYGRPDRGVWATSWIRGDRWH</sequence>
<evidence type="ECO:0000256" key="1">
    <source>
        <dbReference type="SAM" id="MobiDB-lite"/>
    </source>
</evidence>
<keyword evidence="3" id="KW-1185">Reference proteome</keyword>
<name>A0A4D4J4Q4_9PSEU</name>